<name>A4BCV7_9GAMM</name>
<evidence type="ECO:0000313" key="2">
    <source>
        <dbReference type="EMBL" id="EAR10039.1"/>
    </source>
</evidence>
<keyword evidence="3" id="KW-1185">Reference proteome</keyword>
<dbReference type="AlphaFoldDB" id="A4BCV7"/>
<dbReference type="HOGENOM" id="CLU_3424905_0_0_6"/>
<feature type="compositionally biased region" description="Basic and acidic residues" evidence="1">
    <location>
        <begin position="10"/>
        <end position="22"/>
    </location>
</feature>
<protein>
    <submittedName>
        <fullName evidence="2">Uncharacterized protein</fullName>
    </submittedName>
</protein>
<comment type="caution">
    <text evidence="2">The sequence shown here is derived from an EMBL/GenBank/DDBJ whole genome shotgun (WGS) entry which is preliminary data.</text>
</comment>
<dbReference type="EMBL" id="AAOE01000006">
    <property type="protein sequence ID" value="EAR10039.1"/>
    <property type="molecule type" value="Genomic_DNA"/>
</dbReference>
<evidence type="ECO:0000313" key="3">
    <source>
        <dbReference type="Proteomes" id="UP000005953"/>
    </source>
</evidence>
<proteinExistence type="predicted"/>
<sequence length="22" mass="2493">MSSTPTLNKPKTEKNDGERPFD</sequence>
<accession>A4BCV7</accession>
<organism evidence="2 3">
    <name type="scientific">Reinekea blandensis MED297</name>
    <dbReference type="NCBI Taxonomy" id="314283"/>
    <lineage>
        <taxon>Bacteria</taxon>
        <taxon>Pseudomonadati</taxon>
        <taxon>Pseudomonadota</taxon>
        <taxon>Gammaproteobacteria</taxon>
        <taxon>Oceanospirillales</taxon>
        <taxon>Saccharospirillaceae</taxon>
        <taxon>Reinekea</taxon>
    </lineage>
</organism>
<evidence type="ECO:0000256" key="1">
    <source>
        <dbReference type="SAM" id="MobiDB-lite"/>
    </source>
</evidence>
<feature type="region of interest" description="Disordered" evidence="1">
    <location>
        <begin position="1"/>
        <end position="22"/>
    </location>
</feature>
<reference evidence="2 3" key="1">
    <citation type="submission" date="2006-02" db="EMBL/GenBank/DDBJ databases">
        <authorList>
            <person name="Pinhassi J."/>
            <person name="Pedros-Alio C."/>
            <person name="Ferriera S."/>
            <person name="Johnson J."/>
            <person name="Kravitz S."/>
            <person name="Halpern A."/>
            <person name="Remington K."/>
            <person name="Beeson K."/>
            <person name="Tran B."/>
            <person name="Rogers Y.-H."/>
            <person name="Friedman R."/>
            <person name="Venter J.C."/>
        </authorList>
    </citation>
    <scope>NUCLEOTIDE SEQUENCE [LARGE SCALE GENOMIC DNA]</scope>
    <source>
        <strain evidence="2 3">MED297</strain>
    </source>
</reference>
<gene>
    <name evidence="2" type="ORF">MED297_08121</name>
</gene>
<dbReference type="Proteomes" id="UP000005953">
    <property type="component" value="Unassembled WGS sequence"/>
</dbReference>